<dbReference type="Proteomes" id="UP000318571">
    <property type="component" value="Chromosome 12"/>
</dbReference>
<feature type="transmembrane region" description="Helical" evidence="1">
    <location>
        <begin position="7"/>
        <end position="25"/>
    </location>
</feature>
<keyword evidence="3" id="KW-1185">Reference proteome</keyword>
<feature type="transmembrane region" description="Helical" evidence="1">
    <location>
        <begin position="31"/>
        <end position="54"/>
    </location>
</feature>
<evidence type="ECO:0000313" key="3">
    <source>
        <dbReference type="Proteomes" id="UP000318571"/>
    </source>
</evidence>
<keyword evidence="1" id="KW-1133">Transmembrane helix</keyword>
<evidence type="ECO:0000256" key="1">
    <source>
        <dbReference type="SAM" id="Phobius"/>
    </source>
</evidence>
<proteinExistence type="predicted"/>
<evidence type="ECO:0000313" key="2">
    <source>
        <dbReference type="EMBL" id="TRY80319.1"/>
    </source>
</evidence>
<gene>
    <name evidence="2" type="ORF">TCAL_11742</name>
</gene>
<keyword evidence="1" id="KW-0472">Membrane</keyword>
<accession>A0A553PRK3</accession>
<dbReference type="AlphaFoldDB" id="A0A553PRK3"/>
<keyword evidence="1" id="KW-0812">Transmembrane</keyword>
<dbReference type="EMBL" id="VCGU01000001">
    <property type="protein sequence ID" value="TRY80319.1"/>
    <property type="molecule type" value="Genomic_DNA"/>
</dbReference>
<sequence>MTRAKPIIVVNTTWNAVVVPTLLLADLEGMRAIQVITTQAMVTTSIITTSILALDRTIRKPANVPRSPTSVRVITTFMGGENVRLLPKVLNSVEDGIRVDTTATSLEVTTTSTTITIMGLAMILDIPMGTTTTAITTTSARGPRSVVPNMMDRGLAPIQAIMVK</sequence>
<comment type="caution">
    <text evidence="2">The sequence shown here is derived from an EMBL/GenBank/DDBJ whole genome shotgun (WGS) entry which is preliminary data.</text>
</comment>
<reference evidence="2 3" key="1">
    <citation type="journal article" date="2018" name="Nat. Ecol. Evol.">
        <title>Genomic signatures of mitonuclear coevolution across populations of Tigriopus californicus.</title>
        <authorList>
            <person name="Barreto F.S."/>
            <person name="Watson E.T."/>
            <person name="Lima T.G."/>
            <person name="Willett C.S."/>
            <person name="Edmands S."/>
            <person name="Li W."/>
            <person name="Burton R.S."/>
        </authorList>
    </citation>
    <scope>NUCLEOTIDE SEQUENCE [LARGE SCALE GENOMIC DNA]</scope>
    <source>
        <strain evidence="2 3">San Diego</strain>
    </source>
</reference>
<protein>
    <submittedName>
        <fullName evidence="2">Uncharacterized protein</fullName>
    </submittedName>
</protein>
<organism evidence="2 3">
    <name type="scientific">Tigriopus californicus</name>
    <name type="common">Marine copepod</name>
    <dbReference type="NCBI Taxonomy" id="6832"/>
    <lineage>
        <taxon>Eukaryota</taxon>
        <taxon>Metazoa</taxon>
        <taxon>Ecdysozoa</taxon>
        <taxon>Arthropoda</taxon>
        <taxon>Crustacea</taxon>
        <taxon>Multicrustacea</taxon>
        <taxon>Hexanauplia</taxon>
        <taxon>Copepoda</taxon>
        <taxon>Harpacticoida</taxon>
        <taxon>Harpacticidae</taxon>
        <taxon>Tigriopus</taxon>
    </lineage>
</organism>
<name>A0A553PRK3_TIGCA</name>